<dbReference type="SUPFAM" id="SSF54534">
    <property type="entry name" value="FKBP-like"/>
    <property type="match status" value="1"/>
</dbReference>
<dbReference type="PROSITE" id="PS50059">
    <property type="entry name" value="FKBP_PPIASE"/>
    <property type="match status" value="1"/>
</dbReference>
<dbReference type="OrthoDB" id="9814548at2"/>
<dbReference type="AlphaFoldDB" id="A0A2Z3GQC9"/>
<feature type="signal peptide" evidence="7">
    <location>
        <begin position="1"/>
        <end position="19"/>
    </location>
</feature>
<name>A0A2Z3GQC9_9BACT</name>
<evidence type="ECO:0000256" key="2">
    <source>
        <dbReference type="ARBA" id="ARBA00006577"/>
    </source>
</evidence>
<dbReference type="EC" id="5.2.1.8" evidence="6"/>
<dbReference type="RefSeq" id="WP_109657674.1">
    <property type="nucleotide sequence ID" value="NZ_CP029145.1"/>
</dbReference>
<feature type="chain" id="PRO_5016298980" description="Peptidyl-prolyl cis-trans isomerase" evidence="7">
    <location>
        <begin position="20"/>
        <end position="318"/>
    </location>
</feature>
<gene>
    <name evidence="9" type="ORF">DDQ68_18780</name>
</gene>
<organism evidence="9 10">
    <name type="scientific">Hymenobacter nivis</name>
    <dbReference type="NCBI Taxonomy" id="1850093"/>
    <lineage>
        <taxon>Bacteria</taxon>
        <taxon>Pseudomonadati</taxon>
        <taxon>Bacteroidota</taxon>
        <taxon>Cytophagia</taxon>
        <taxon>Cytophagales</taxon>
        <taxon>Hymenobacteraceae</taxon>
        <taxon>Hymenobacter</taxon>
    </lineage>
</organism>
<evidence type="ECO:0000259" key="8">
    <source>
        <dbReference type="PROSITE" id="PS50059"/>
    </source>
</evidence>
<dbReference type="PANTHER" id="PTHR43811:SF19">
    <property type="entry name" value="39 KDA FK506-BINDING NUCLEAR PROTEIN"/>
    <property type="match status" value="1"/>
</dbReference>
<keyword evidence="3 5" id="KW-0697">Rotamase</keyword>
<keyword evidence="4 5" id="KW-0413">Isomerase</keyword>
<dbReference type="Proteomes" id="UP000245999">
    <property type="component" value="Chromosome"/>
</dbReference>
<dbReference type="InterPro" id="IPR001179">
    <property type="entry name" value="PPIase_FKBP_dom"/>
</dbReference>
<reference evidence="10" key="1">
    <citation type="submission" date="2018-04" db="EMBL/GenBank/DDBJ databases">
        <title>Complete genome of Antarctic heterotrophic bacterium Hymenobacter nivis.</title>
        <authorList>
            <person name="Terashima M."/>
        </authorList>
    </citation>
    <scope>NUCLEOTIDE SEQUENCE [LARGE SCALE GENOMIC DNA]</scope>
    <source>
        <strain evidence="10">NBRC 111535</strain>
    </source>
</reference>
<evidence type="ECO:0000256" key="4">
    <source>
        <dbReference type="ARBA" id="ARBA00023235"/>
    </source>
</evidence>
<evidence type="ECO:0000256" key="3">
    <source>
        <dbReference type="ARBA" id="ARBA00023110"/>
    </source>
</evidence>
<comment type="catalytic activity">
    <reaction evidence="1 5 6">
        <text>[protein]-peptidylproline (omega=180) = [protein]-peptidylproline (omega=0)</text>
        <dbReference type="Rhea" id="RHEA:16237"/>
        <dbReference type="Rhea" id="RHEA-COMP:10747"/>
        <dbReference type="Rhea" id="RHEA-COMP:10748"/>
        <dbReference type="ChEBI" id="CHEBI:83833"/>
        <dbReference type="ChEBI" id="CHEBI:83834"/>
        <dbReference type="EC" id="5.2.1.8"/>
    </reaction>
</comment>
<dbReference type="Gene3D" id="3.10.50.40">
    <property type="match status" value="1"/>
</dbReference>
<dbReference type="KEGG" id="hnv:DDQ68_18780"/>
<evidence type="ECO:0000313" key="9">
    <source>
        <dbReference type="EMBL" id="AWM34641.1"/>
    </source>
</evidence>
<evidence type="ECO:0000256" key="1">
    <source>
        <dbReference type="ARBA" id="ARBA00000971"/>
    </source>
</evidence>
<feature type="domain" description="PPIase FKBP-type" evidence="8">
    <location>
        <begin position="228"/>
        <end position="318"/>
    </location>
</feature>
<dbReference type="EMBL" id="CP029145">
    <property type="protein sequence ID" value="AWM34641.1"/>
    <property type="molecule type" value="Genomic_DNA"/>
</dbReference>
<evidence type="ECO:0000256" key="6">
    <source>
        <dbReference type="RuleBase" id="RU003915"/>
    </source>
</evidence>
<evidence type="ECO:0000313" key="10">
    <source>
        <dbReference type="Proteomes" id="UP000245999"/>
    </source>
</evidence>
<dbReference type="Pfam" id="PF00254">
    <property type="entry name" value="FKBP_C"/>
    <property type="match status" value="1"/>
</dbReference>
<evidence type="ECO:0000256" key="7">
    <source>
        <dbReference type="SAM" id="SignalP"/>
    </source>
</evidence>
<dbReference type="GO" id="GO:0003755">
    <property type="term" value="F:peptidyl-prolyl cis-trans isomerase activity"/>
    <property type="evidence" value="ECO:0007669"/>
    <property type="project" value="UniProtKB-UniRule"/>
</dbReference>
<protein>
    <recommendedName>
        <fullName evidence="6">Peptidyl-prolyl cis-trans isomerase</fullName>
        <ecNumber evidence="6">5.2.1.8</ecNumber>
    </recommendedName>
</protein>
<keyword evidence="10" id="KW-1185">Reference proteome</keyword>
<sequence>MRFWMILTAALLTGHWAKAQVPSAPSAGRTASGIDYQLFRQGPDGRFTPRALAVPTDAPYASRAGQLLTVFLEFRTGRDSVLMSSRRLQPKPQPFPLLPTPPRGTLEEAVALLLPGDSAVFRLPADTLFAKTFQGQPVPPFIKQAGNVLVVSARAFELVSREEMAAREQKLRTEQVKTDAAASARQLLKDNAQIQAYLKKNKLVARKTPGGTYYVLTRTGKGALPKKGQTVSVLYKGSVLATGKVFDASAQHGNVPIEFPLGRGQVIVGWDQAIAALPKGSKAVLLIPSPLGYGARGAGADIPPNAVLRFDVELVGVK</sequence>
<keyword evidence="7" id="KW-0732">Signal</keyword>
<comment type="similarity">
    <text evidence="2 6">Belongs to the FKBP-type PPIase family.</text>
</comment>
<dbReference type="InterPro" id="IPR046357">
    <property type="entry name" value="PPIase_dom_sf"/>
</dbReference>
<accession>A0A2Z3GQC9</accession>
<dbReference type="PANTHER" id="PTHR43811">
    <property type="entry name" value="FKBP-TYPE PEPTIDYL-PROLYL CIS-TRANS ISOMERASE FKPA"/>
    <property type="match status" value="1"/>
</dbReference>
<evidence type="ECO:0000256" key="5">
    <source>
        <dbReference type="PROSITE-ProRule" id="PRU00277"/>
    </source>
</evidence>
<proteinExistence type="inferred from homology"/>